<dbReference type="RefSeq" id="WP_066625124.1">
    <property type="nucleotide sequence ID" value="NZ_FQXL01000078.1"/>
</dbReference>
<reference evidence="1 2" key="1">
    <citation type="submission" date="2016-04" db="EMBL/GenBank/DDBJ databases">
        <title>Genome sequence of Clostridium magnum DSM 2767.</title>
        <authorList>
            <person name="Poehlein A."/>
            <person name="Uhlig R."/>
            <person name="Fischer R."/>
            <person name="Bahl H."/>
            <person name="Daniel R."/>
        </authorList>
    </citation>
    <scope>NUCLEOTIDE SEQUENCE [LARGE SCALE GENOMIC DNA]</scope>
    <source>
        <strain evidence="1 2">DSM 2767</strain>
    </source>
</reference>
<protein>
    <submittedName>
        <fullName evidence="1">Uncharacterized protein</fullName>
    </submittedName>
</protein>
<sequence length="85" mass="9921">MANVSVCRLAEDPRFKIKVSFDRKTNKIKYLNIMTGEECENPDLVLLSIKMNNEINTKWKCLVESIKQDKRLQQKLLGGMDVIEY</sequence>
<evidence type="ECO:0000313" key="2">
    <source>
        <dbReference type="Proteomes" id="UP000076603"/>
    </source>
</evidence>
<gene>
    <name evidence="1" type="ORF">CLMAG_35370</name>
</gene>
<keyword evidence="2" id="KW-1185">Reference proteome</keyword>
<proteinExistence type="predicted"/>
<accession>A0A162S0Z5</accession>
<dbReference type="Proteomes" id="UP000076603">
    <property type="component" value="Unassembled WGS sequence"/>
</dbReference>
<name>A0A162S0Z5_9CLOT</name>
<comment type="caution">
    <text evidence="1">The sequence shown here is derived from an EMBL/GenBank/DDBJ whole genome shotgun (WGS) entry which is preliminary data.</text>
</comment>
<organism evidence="1 2">
    <name type="scientific">Clostridium magnum DSM 2767</name>
    <dbReference type="NCBI Taxonomy" id="1121326"/>
    <lineage>
        <taxon>Bacteria</taxon>
        <taxon>Bacillati</taxon>
        <taxon>Bacillota</taxon>
        <taxon>Clostridia</taxon>
        <taxon>Eubacteriales</taxon>
        <taxon>Clostridiaceae</taxon>
        <taxon>Clostridium</taxon>
    </lineage>
</organism>
<dbReference type="AlphaFoldDB" id="A0A162S0Z5"/>
<evidence type="ECO:0000313" key="1">
    <source>
        <dbReference type="EMBL" id="KZL90637.1"/>
    </source>
</evidence>
<dbReference type="PATRIC" id="fig|1121326.3.peg.3579"/>
<dbReference type="EMBL" id="LWAE01000004">
    <property type="protein sequence ID" value="KZL90637.1"/>
    <property type="molecule type" value="Genomic_DNA"/>
</dbReference>